<evidence type="ECO:0000256" key="1">
    <source>
        <dbReference type="SAM" id="MobiDB-lite"/>
    </source>
</evidence>
<evidence type="ECO:0000313" key="2">
    <source>
        <dbReference type="EMBL" id="RKL44368.1"/>
    </source>
</evidence>
<gene>
    <name evidence="2" type="ORF">BFJ72_g4101</name>
</gene>
<protein>
    <submittedName>
        <fullName evidence="2">Uncharacterized protein</fullName>
    </submittedName>
</protein>
<organism evidence="2 3">
    <name type="scientific">Gibberella intermedia</name>
    <name type="common">Bulb rot disease fungus</name>
    <name type="synonym">Fusarium proliferatum</name>
    <dbReference type="NCBI Taxonomy" id="948311"/>
    <lineage>
        <taxon>Eukaryota</taxon>
        <taxon>Fungi</taxon>
        <taxon>Dikarya</taxon>
        <taxon>Ascomycota</taxon>
        <taxon>Pezizomycotina</taxon>
        <taxon>Sordariomycetes</taxon>
        <taxon>Hypocreomycetidae</taxon>
        <taxon>Hypocreales</taxon>
        <taxon>Nectriaceae</taxon>
        <taxon>Fusarium</taxon>
        <taxon>Fusarium fujikuroi species complex</taxon>
    </lineage>
</organism>
<reference evidence="2 3" key="1">
    <citation type="journal article" date="2018" name="Sci. Rep.">
        <title>Characterisation of pathogen-specific regions and novel effector candidates in Fusarium oxysporum f. sp. cepae.</title>
        <authorList>
            <person name="Armitage A.D."/>
            <person name="Taylor A."/>
            <person name="Sobczyk M.K."/>
            <person name="Baxter L."/>
            <person name="Greenfield B.P."/>
            <person name="Bates H.J."/>
            <person name="Wilson F."/>
            <person name="Jackson A.C."/>
            <person name="Ott S."/>
            <person name="Harrison R.J."/>
            <person name="Clarkson J.P."/>
        </authorList>
    </citation>
    <scope>NUCLEOTIDE SEQUENCE [LARGE SCALE GENOMIC DNA]</scope>
    <source>
        <strain evidence="2 3">Fp_A8</strain>
    </source>
</reference>
<evidence type="ECO:0000313" key="3">
    <source>
        <dbReference type="Proteomes" id="UP000283569"/>
    </source>
</evidence>
<dbReference type="AlphaFoldDB" id="A0A420TSG0"/>
<feature type="compositionally biased region" description="Basic and acidic residues" evidence="1">
    <location>
        <begin position="139"/>
        <end position="168"/>
    </location>
</feature>
<proteinExistence type="predicted"/>
<dbReference type="Proteomes" id="UP000283569">
    <property type="component" value="Unassembled WGS sequence"/>
</dbReference>
<feature type="region of interest" description="Disordered" evidence="1">
    <location>
        <begin position="116"/>
        <end position="168"/>
    </location>
</feature>
<sequence>MSDVPKEPQDVESSRRVFIVNNNTWARQKKLNEGERHKVTSYRYILPQNTRYKHRRISVGNCRVLFDIDLKVKDWVVDVWIEISPPNNTHPNHYATYALPKDPAIQTVKQDGLCAGAKTKQTETSEARPSTPDGQKPTLTEKDLEFDFDHSQIRDPRETPGRVERPRYEERELSEEFLSKFHIPKHRNKHTDPLYSFYDLHRCHRKGPDGSPTYDSAGFQLDYEKIAKWMKPVAYSKKSMVNGMERHLKRVEEETKKIYDSFFVDGKGPEGEEGSIQVMDQIKDQVSKDLGVPWHQIDPKQLKKWEDQGFAKVDADNWWHRQNQVERDRFMKMLGRVHSGRICSRGVDSDPRVSYLSQSELVLQFQYSFVYHSSTQGSRSAS</sequence>
<name>A0A420TSG0_GIBIN</name>
<comment type="caution">
    <text evidence="2">The sequence shown here is derived from an EMBL/GenBank/DDBJ whole genome shotgun (WGS) entry which is preliminary data.</text>
</comment>
<accession>A0A420TSG0</accession>
<dbReference type="EMBL" id="MRDB01000010">
    <property type="protein sequence ID" value="RKL44368.1"/>
    <property type="molecule type" value="Genomic_DNA"/>
</dbReference>